<sequence length="820" mass="91586">MSPPSPMPAARASESHHYDWPSPGRKIKSMSEIDLPYQSSGTEWWYYNFHLTLADGCKASAFIAFFRTSTLKPSMEGQDLSNSSERCNTHLVHFAISLLPPDGDSSYKEDSGRYLFTSAMDSNNASYLLSMIDADDRIDSLLKRSLSDVLRSGKVPEPDLLLPKDSVRVCEDDSAFSLKYGNVASVVRVTNEKGDDMYHIIANSADGSYGFELDLIPRKPPVNHGADGVVVGDHVTPEDAMYYCFVPRCEVSGTLRVGDRSREVVSKDSLGWYDREFGGSIRTWYKPPLTTTESSWHWGSAQLENGQDITWYTLWDVDIHTGEKVLRDKRALIIDVDGTRNEYDEHTFVPLETWTSIATLNDYGTKWQLVIPQAGVELLLEAPFVNQELRSICATRGYWEGRVSISGTMTGKEVKGLGFVENLPSQLITKFDKYLKRVGQLTSKEVTSIYPPTLLDAKHAADVLILETPLFGSKKALDTERFTRDMRLDVLYEHLFAPVRHLTSQGGKSWRSYVGIVCMLALGSDAEHFKPVLAATELLHTGSLIIDDIQDGSPMRRGVTSVHNVWGIPTAINAGTAAYFAFDTAMRSITQYLRPSQALTIYETYFETMRAAHVGQALDIAGQQKADLEDILSGKADPSFLEKRVLAVHRLKTAIIAANIAKISAVLADASPEQTFALAKYFEQVGIAFQIIDDVYDVRGWSHVIGPMGKKEQKKDLKRRGDDIRSGKISIPIAKAGSMMPLEEARWIWDTVLDKPGDDDVLTQQIIDKLESYGVVDECVRQAHSMVDESWAELDHFLRDSHSKVALKALGWYLVKYNSI</sequence>
<dbReference type="Gene3D" id="2.40.370.10">
    <property type="entry name" value="AttH-like domain"/>
    <property type="match status" value="2"/>
</dbReference>
<dbReference type="Proteomes" id="UP001498398">
    <property type="component" value="Unassembled WGS sequence"/>
</dbReference>
<evidence type="ECO:0000256" key="5">
    <source>
        <dbReference type="ARBA" id="ARBA00032052"/>
    </source>
</evidence>
<feature type="domain" description="AttH" evidence="12">
    <location>
        <begin position="196"/>
        <end position="278"/>
    </location>
</feature>
<evidence type="ECO:0000256" key="10">
    <source>
        <dbReference type="ARBA" id="ARBA00033096"/>
    </source>
</evidence>
<comment type="similarity">
    <text evidence="2">Belongs to the FPP/GGPP synthase family.</text>
</comment>
<dbReference type="PANTHER" id="PTHR12001:SF44">
    <property type="entry name" value="GERANYLGERANYL PYROPHOSPHATE SYNTHASE"/>
    <property type="match status" value="1"/>
</dbReference>
<evidence type="ECO:0000313" key="13">
    <source>
        <dbReference type="EMBL" id="KAK7447380.1"/>
    </source>
</evidence>
<reference evidence="13 14" key="1">
    <citation type="submission" date="2024-01" db="EMBL/GenBank/DDBJ databases">
        <title>A draft genome for the cacao thread blight pathogen Marasmiellus scandens.</title>
        <authorList>
            <person name="Baruah I.K."/>
            <person name="Leung J."/>
            <person name="Bukari Y."/>
            <person name="Amoako-Attah I."/>
            <person name="Meinhardt L.W."/>
            <person name="Bailey B.A."/>
            <person name="Cohen S.P."/>
        </authorList>
    </citation>
    <scope>NUCLEOTIDE SEQUENCE [LARGE SCALE GENOMIC DNA]</scope>
    <source>
        <strain evidence="13 14">GH-19</strain>
    </source>
</reference>
<gene>
    <name evidence="13" type="primary">BTS1_2</name>
    <name evidence="13" type="ORF">VKT23_014090</name>
</gene>
<dbReference type="Pfam" id="PF17186">
    <property type="entry name" value="Lipocalin_9"/>
    <property type="match status" value="1"/>
</dbReference>
<dbReference type="SUPFAM" id="SSF159245">
    <property type="entry name" value="AttH-like"/>
    <property type="match status" value="1"/>
</dbReference>
<comment type="cofactor">
    <cofactor evidence="1">
        <name>Mg(2+)</name>
        <dbReference type="ChEBI" id="CHEBI:18420"/>
    </cofactor>
</comment>
<dbReference type="SUPFAM" id="SSF48576">
    <property type="entry name" value="Terpenoid synthases"/>
    <property type="match status" value="1"/>
</dbReference>
<evidence type="ECO:0000256" key="2">
    <source>
        <dbReference type="ARBA" id="ARBA00006706"/>
    </source>
</evidence>
<keyword evidence="4" id="KW-0460">Magnesium</keyword>
<name>A0ABR1J196_9AGAR</name>
<dbReference type="InterPro" id="IPR033749">
    <property type="entry name" value="Polyprenyl_synt_CS"/>
</dbReference>
<dbReference type="Pfam" id="PF07143">
    <property type="entry name" value="CrtC"/>
    <property type="match status" value="1"/>
</dbReference>
<evidence type="ECO:0000256" key="9">
    <source>
        <dbReference type="ARBA" id="ARBA00032873"/>
    </source>
</evidence>
<evidence type="ECO:0000259" key="12">
    <source>
        <dbReference type="Pfam" id="PF07143"/>
    </source>
</evidence>
<dbReference type="PROSITE" id="PS00444">
    <property type="entry name" value="POLYPRENYL_SYNTHASE_2"/>
    <property type="match status" value="1"/>
</dbReference>
<organism evidence="13 14">
    <name type="scientific">Marasmiellus scandens</name>
    <dbReference type="NCBI Taxonomy" id="2682957"/>
    <lineage>
        <taxon>Eukaryota</taxon>
        <taxon>Fungi</taxon>
        <taxon>Dikarya</taxon>
        <taxon>Basidiomycota</taxon>
        <taxon>Agaricomycotina</taxon>
        <taxon>Agaricomycetes</taxon>
        <taxon>Agaricomycetidae</taxon>
        <taxon>Agaricales</taxon>
        <taxon>Marasmiineae</taxon>
        <taxon>Omphalotaceae</taxon>
        <taxon>Marasmiellus</taxon>
    </lineage>
</organism>
<proteinExistence type="inferred from homology"/>
<evidence type="ECO:0000256" key="6">
    <source>
        <dbReference type="ARBA" id="ARBA00032380"/>
    </source>
</evidence>
<feature type="region of interest" description="Disordered" evidence="11">
    <location>
        <begin position="1"/>
        <end position="22"/>
    </location>
</feature>
<evidence type="ECO:0000256" key="1">
    <source>
        <dbReference type="ARBA" id="ARBA00001946"/>
    </source>
</evidence>
<comment type="caution">
    <text evidence="13">The sequence shown here is derived from an EMBL/GenBank/DDBJ whole genome shotgun (WGS) entry which is preliminary data.</text>
</comment>
<protein>
    <recommendedName>
        <fullName evidence="9">(2E,6E)-farnesyl diphosphate synthase</fullName>
    </recommendedName>
    <alternativeName>
        <fullName evidence="8">Dimethylallyltranstransferase</fullName>
    </alternativeName>
    <alternativeName>
        <fullName evidence="7">Farnesyl diphosphate synthase</fullName>
    </alternativeName>
    <alternativeName>
        <fullName evidence="5">Farnesyltranstransferase</fullName>
    </alternativeName>
    <alternativeName>
        <fullName evidence="10">Geranylgeranyl diphosphate synthase</fullName>
    </alternativeName>
    <alternativeName>
        <fullName evidence="6">Geranyltranstransferase</fullName>
    </alternativeName>
</protein>
<dbReference type="InterPro" id="IPR010791">
    <property type="entry name" value="AttH_dom"/>
</dbReference>
<dbReference type="InterPro" id="IPR023374">
    <property type="entry name" value="AttH-like_dom_sf"/>
</dbReference>
<dbReference type="InterPro" id="IPR000092">
    <property type="entry name" value="Polyprenyl_synt"/>
</dbReference>
<dbReference type="SFLD" id="SFLDS00005">
    <property type="entry name" value="Isoprenoid_Synthase_Type_I"/>
    <property type="match status" value="1"/>
</dbReference>
<evidence type="ECO:0000256" key="7">
    <source>
        <dbReference type="ARBA" id="ARBA00032424"/>
    </source>
</evidence>
<evidence type="ECO:0000256" key="3">
    <source>
        <dbReference type="ARBA" id="ARBA00022723"/>
    </source>
</evidence>
<dbReference type="Pfam" id="PF00348">
    <property type="entry name" value="polyprenyl_synt"/>
    <property type="match status" value="1"/>
</dbReference>
<dbReference type="EMBL" id="JBANRG010000041">
    <property type="protein sequence ID" value="KAK7447380.1"/>
    <property type="molecule type" value="Genomic_DNA"/>
</dbReference>
<evidence type="ECO:0000313" key="14">
    <source>
        <dbReference type="Proteomes" id="UP001498398"/>
    </source>
</evidence>
<dbReference type="PROSITE" id="PS00723">
    <property type="entry name" value="POLYPRENYL_SYNTHASE_1"/>
    <property type="match status" value="1"/>
</dbReference>
<evidence type="ECO:0000256" key="11">
    <source>
        <dbReference type="SAM" id="MobiDB-lite"/>
    </source>
</evidence>
<dbReference type="InterPro" id="IPR008949">
    <property type="entry name" value="Isoprenoid_synthase_dom_sf"/>
</dbReference>
<accession>A0ABR1J196</accession>
<evidence type="ECO:0000256" key="4">
    <source>
        <dbReference type="ARBA" id="ARBA00022842"/>
    </source>
</evidence>
<evidence type="ECO:0000256" key="8">
    <source>
        <dbReference type="ARBA" id="ARBA00032448"/>
    </source>
</evidence>
<keyword evidence="3" id="KW-0479">Metal-binding</keyword>
<keyword evidence="14" id="KW-1185">Reference proteome</keyword>
<dbReference type="Gene3D" id="1.10.600.10">
    <property type="entry name" value="Farnesyl Diphosphate Synthase"/>
    <property type="match status" value="1"/>
</dbReference>
<dbReference type="PANTHER" id="PTHR12001">
    <property type="entry name" value="GERANYLGERANYL PYROPHOSPHATE SYNTHASE"/>
    <property type="match status" value="1"/>
</dbReference>